<organism evidence="2 3">
    <name type="scientific">Candidatus Uhrbacteria bacterium RIFOXYC2_FULL_47_19</name>
    <dbReference type="NCBI Taxonomy" id="1802424"/>
    <lineage>
        <taxon>Bacteria</taxon>
        <taxon>Candidatus Uhriibacteriota</taxon>
    </lineage>
</organism>
<evidence type="ECO:0000313" key="2">
    <source>
        <dbReference type="EMBL" id="OGM00373.1"/>
    </source>
</evidence>
<dbReference type="Proteomes" id="UP000176988">
    <property type="component" value="Unassembled WGS sequence"/>
</dbReference>
<feature type="transmembrane region" description="Helical" evidence="1">
    <location>
        <begin position="29"/>
        <end position="46"/>
    </location>
</feature>
<reference evidence="2 3" key="1">
    <citation type="journal article" date="2016" name="Nat. Commun.">
        <title>Thousands of microbial genomes shed light on interconnected biogeochemical processes in an aquifer system.</title>
        <authorList>
            <person name="Anantharaman K."/>
            <person name="Brown C.T."/>
            <person name="Hug L.A."/>
            <person name="Sharon I."/>
            <person name="Castelle C.J."/>
            <person name="Probst A.J."/>
            <person name="Thomas B.C."/>
            <person name="Singh A."/>
            <person name="Wilkins M.J."/>
            <person name="Karaoz U."/>
            <person name="Brodie E.L."/>
            <person name="Williams K.H."/>
            <person name="Hubbard S.S."/>
            <person name="Banfield J.F."/>
        </authorList>
    </citation>
    <scope>NUCLEOTIDE SEQUENCE [LARGE SCALE GENOMIC DNA]</scope>
</reference>
<feature type="transmembrane region" description="Helical" evidence="1">
    <location>
        <begin position="51"/>
        <end position="67"/>
    </location>
</feature>
<dbReference type="EMBL" id="MGFG01000032">
    <property type="protein sequence ID" value="OGM00373.1"/>
    <property type="molecule type" value="Genomic_DNA"/>
</dbReference>
<gene>
    <name evidence="2" type="ORF">A2480_03930</name>
</gene>
<evidence type="ECO:0000313" key="3">
    <source>
        <dbReference type="Proteomes" id="UP000176988"/>
    </source>
</evidence>
<keyword evidence="1" id="KW-0472">Membrane</keyword>
<comment type="caution">
    <text evidence="2">The sequence shown here is derived from an EMBL/GenBank/DDBJ whole genome shotgun (WGS) entry which is preliminary data.</text>
</comment>
<dbReference type="AlphaFoldDB" id="A0A1F7WC46"/>
<dbReference type="STRING" id="1802424.A2480_03930"/>
<keyword evidence="1" id="KW-1133">Transmembrane helix</keyword>
<protein>
    <recommendedName>
        <fullName evidence="4">Rod shape-determining protein MreD</fullName>
    </recommendedName>
</protein>
<evidence type="ECO:0000256" key="1">
    <source>
        <dbReference type="SAM" id="Phobius"/>
    </source>
</evidence>
<proteinExistence type="predicted"/>
<sequence>MKKSLLFTVLIFVLALFQATTLSSLPTSLAIINPVLIIIIGLTLSFRFRLAFFLAIVAGLVGDSLISRQIGTYTFALLFTVIIVSFLVTRFVSHRTAVSSVGTNAVSFLLFYTMTFIIEAIARAISGGPFLHPASVLAAGYVALALPIQCGVVLMMRWLVTKTGSKLRKLVLITSEFDRL</sequence>
<keyword evidence="1" id="KW-0812">Transmembrane</keyword>
<feature type="transmembrane region" description="Helical" evidence="1">
    <location>
        <begin position="138"/>
        <end position="160"/>
    </location>
</feature>
<feature type="transmembrane region" description="Helical" evidence="1">
    <location>
        <begin position="73"/>
        <end position="93"/>
    </location>
</feature>
<feature type="transmembrane region" description="Helical" evidence="1">
    <location>
        <begin position="105"/>
        <end position="126"/>
    </location>
</feature>
<accession>A0A1F7WC46</accession>
<name>A0A1F7WC46_9BACT</name>
<evidence type="ECO:0008006" key="4">
    <source>
        <dbReference type="Google" id="ProtNLM"/>
    </source>
</evidence>